<evidence type="ECO:0000256" key="5">
    <source>
        <dbReference type="ARBA" id="ARBA00022723"/>
    </source>
</evidence>
<dbReference type="PANTHER" id="PTHR46173:SF1">
    <property type="entry name" value="CCA TRNA NUCLEOTIDYLTRANSFERASE 1, MITOCHONDRIAL"/>
    <property type="match status" value="1"/>
</dbReference>
<protein>
    <submittedName>
        <fullName evidence="9">Polynucleotide adenylyltransferase/metal dependent phosphohydrolase</fullName>
    </submittedName>
</protein>
<dbReference type="EMBL" id="LCJZ01000012">
    <property type="protein sequence ID" value="KKT86882.1"/>
    <property type="molecule type" value="Genomic_DNA"/>
</dbReference>
<dbReference type="SUPFAM" id="SSF81891">
    <property type="entry name" value="Poly A polymerase C-terminal region-like"/>
    <property type="match status" value="1"/>
</dbReference>
<dbReference type="AlphaFoldDB" id="A0A0G1N1E2"/>
<evidence type="ECO:0000256" key="4">
    <source>
        <dbReference type="ARBA" id="ARBA00022695"/>
    </source>
</evidence>
<dbReference type="Gene3D" id="1.10.3090.10">
    <property type="entry name" value="cca-adding enzyme, domain 2"/>
    <property type="match status" value="1"/>
</dbReference>
<dbReference type="InterPro" id="IPR002646">
    <property type="entry name" value="PolA_pol_head_dom"/>
</dbReference>
<keyword evidence="4 9" id="KW-0548">Nucleotidyltransferase</keyword>
<evidence type="ECO:0000313" key="10">
    <source>
        <dbReference type="Proteomes" id="UP000033958"/>
    </source>
</evidence>
<dbReference type="SUPFAM" id="SSF81301">
    <property type="entry name" value="Nucleotidyltransferase"/>
    <property type="match status" value="1"/>
</dbReference>
<dbReference type="InterPro" id="IPR043519">
    <property type="entry name" value="NT_sf"/>
</dbReference>
<dbReference type="GO" id="GO:0008033">
    <property type="term" value="P:tRNA processing"/>
    <property type="evidence" value="ECO:0007669"/>
    <property type="project" value="UniProtKB-KW"/>
</dbReference>
<comment type="caution">
    <text evidence="9">The sequence shown here is derived from an EMBL/GenBank/DDBJ whole genome shotgun (WGS) entry which is preliminary data.</text>
</comment>
<reference evidence="9 10" key="1">
    <citation type="journal article" date="2015" name="Nature">
        <title>rRNA introns, odd ribosomes, and small enigmatic genomes across a large radiation of phyla.</title>
        <authorList>
            <person name="Brown C.T."/>
            <person name="Hug L.A."/>
            <person name="Thomas B.C."/>
            <person name="Sharon I."/>
            <person name="Castelle C.J."/>
            <person name="Singh A."/>
            <person name="Wilkins M.J."/>
            <person name="Williams K.H."/>
            <person name="Banfield J.F."/>
        </authorList>
    </citation>
    <scope>NUCLEOTIDE SEQUENCE [LARGE SCALE GENOMIC DNA]</scope>
</reference>
<dbReference type="PANTHER" id="PTHR46173">
    <property type="entry name" value="CCA TRNA NUCLEOTIDYLTRANSFERASE 1, MITOCHONDRIAL"/>
    <property type="match status" value="1"/>
</dbReference>
<keyword evidence="5" id="KW-0479">Metal-binding</keyword>
<dbReference type="PATRIC" id="fig|1620411.3.peg.135"/>
<feature type="domain" description="Poly A polymerase head" evidence="8">
    <location>
        <begin position="19"/>
        <end position="150"/>
    </location>
</feature>
<proteinExistence type="inferred from homology"/>
<name>A0A0G1N1E2_UNCK3</name>
<evidence type="ECO:0000256" key="3">
    <source>
        <dbReference type="ARBA" id="ARBA00022694"/>
    </source>
</evidence>
<evidence type="ECO:0000256" key="2">
    <source>
        <dbReference type="ARBA" id="ARBA00022679"/>
    </source>
</evidence>
<dbReference type="Pfam" id="PF01743">
    <property type="entry name" value="PolyA_pol"/>
    <property type="match status" value="1"/>
</dbReference>
<dbReference type="GO" id="GO:0016787">
    <property type="term" value="F:hydrolase activity"/>
    <property type="evidence" value="ECO:0007669"/>
    <property type="project" value="UniProtKB-KW"/>
</dbReference>
<keyword evidence="9" id="KW-0378">Hydrolase</keyword>
<comment type="cofactor">
    <cofactor evidence="1">
        <name>Mg(2+)</name>
        <dbReference type="ChEBI" id="CHEBI:18420"/>
    </cofactor>
</comment>
<gene>
    <name evidence="9" type="ORF">VE97_C0012G0004</name>
</gene>
<evidence type="ECO:0000259" key="8">
    <source>
        <dbReference type="Pfam" id="PF01743"/>
    </source>
</evidence>
<evidence type="ECO:0000256" key="1">
    <source>
        <dbReference type="ARBA" id="ARBA00001946"/>
    </source>
</evidence>
<dbReference type="GO" id="GO:0046872">
    <property type="term" value="F:metal ion binding"/>
    <property type="evidence" value="ECO:0007669"/>
    <property type="project" value="UniProtKB-KW"/>
</dbReference>
<evidence type="ECO:0000256" key="7">
    <source>
        <dbReference type="RuleBase" id="RU003953"/>
    </source>
</evidence>
<keyword evidence="7" id="KW-0694">RNA-binding</keyword>
<dbReference type="GO" id="GO:0000049">
    <property type="term" value="F:tRNA binding"/>
    <property type="evidence" value="ECO:0007669"/>
    <property type="project" value="TreeGrafter"/>
</dbReference>
<comment type="similarity">
    <text evidence="7">Belongs to the tRNA nucleotidyltransferase/poly(A) polymerase family.</text>
</comment>
<keyword evidence="2 7" id="KW-0808">Transferase</keyword>
<dbReference type="Proteomes" id="UP000033958">
    <property type="component" value="Unassembled WGS sequence"/>
</dbReference>
<evidence type="ECO:0000256" key="6">
    <source>
        <dbReference type="ARBA" id="ARBA00022842"/>
    </source>
</evidence>
<keyword evidence="3" id="KW-0819">tRNA processing</keyword>
<evidence type="ECO:0000313" key="9">
    <source>
        <dbReference type="EMBL" id="KKT86882.1"/>
    </source>
</evidence>
<dbReference type="GO" id="GO:0016779">
    <property type="term" value="F:nucleotidyltransferase activity"/>
    <property type="evidence" value="ECO:0007669"/>
    <property type="project" value="UniProtKB-KW"/>
</dbReference>
<dbReference type="Gene3D" id="3.30.460.10">
    <property type="entry name" value="Beta Polymerase, domain 2"/>
    <property type="match status" value="1"/>
</dbReference>
<accession>A0A0G1N1E2</accession>
<sequence>MNENRFAPVLWLQEAGYKAYLVGNQSRNAILAQSFERQDIDIATSALPKETERVLLDHNLVPIRVDGKFGVVGFVWQDIDYEITTFREDIYDPQFNHIRRTPIDIIFHKDPTKDASRRDFTINAIYWNPKTNHFTDPLLGKKDLEEKVLRFIGDPEIRIKEDPVRALRAVRFKHSLGLKYHPATWKALVKYGKLVHKLQPSVLKKEFTKIQNLSIKDYQSAKEDMRKMGVVWRI</sequence>
<organism evidence="9 10">
    <name type="scientific">candidate division Kazan bacterium GW2011_GWB1_45_10</name>
    <dbReference type="NCBI Taxonomy" id="1620411"/>
    <lineage>
        <taxon>Bacteria</taxon>
        <taxon>Bacteria division Kazan-3B-28</taxon>
    </lineage>
</organism>
<keyword evidence="6" id="KW-0460">Magnesium</keyword>
<dbReference type="InterPro" id="IPR050264">
    <property type="entry name" value="Bact_CCA-adding_enz_type3_sf"/>
</dbReference>